<evidence type="ECO:0000259" key="3">
    <source>
        <dbReference type="PROSITE" id="PS51186"/>
    </source>
</evidence>
<dbReference type="CDD" id="cd04301">
    <property type="entry name" value="NAT_SF"/>
    <property type="match status" value="1"/>
</dbReference>
<keyword evidence="5" id="KW-1185">Reference proteome</keyword>
<keyword evidence="1 4" id="KW-0808">Transferase</keyword>
<dbReference type="SUPFAM" id="SSF55729">
    <property type="entry name" value="Acyl-CoA N-acyltransferases (Nat)"/>
    <property type="match status" value="1"/>
</dbReference>
<dbReference type="InterPro" id="IPR000182">
    <property type="entry name" value="GNAT_dom"/>
</dbReference>
<feature type="domain" description="N-acetyltransferase" evidence="3">
    <location>
        <begin position="7"/>
        <end position="175"/>
    </location>
</feature>
<dbReference type="STRING" id="1804984.AYM40_23850"/>
<dbReference type="GO" id="GO:0016747">
    <property type="term" value="F:acyltransferase activity, transferring groups other than amino-acyl groups"/>
    <property type="evidence" value="ECO:0007669"/>
    <property type="project" value="InterPro"/>
</dbReference>
<dbReference type="EMBL" id="CP014579">
    <property type="protein sequence ID" value="ANB75411.1"/>
    <property type="molecule type" value="Genomic_DNA"/>
</dbReference>
<dbReference type="RefSeq" id="WP_063498697.1">
    <property type="nucleotide sequence ID" value="NZ_CP014579.1"/>
</dbReference>
<dbReference type="PANTHER" id="PTHR43800">
    <property type="entry name" value="PEPTIDYL-LYSINE N-ACETYLTRANSFERASE YJAB"/>
    <property type="match status" value="1"/>
</dbReference>
<name>A0A160FRG3_9BURK</name>
<dbReference type="Gene3D" id="3.40.630.30">
    <property type="match status" value="1"/>
</dbReference>
<evidence type="ECO:0000313" key="4">
    <source>
        <dbReference type="EMBL" id="ANB75411.1"/>
    </source>
</evidence>
<evidence type="ECO:0000256" key="1">
    <source>
        <dbReference type="ARBA" id="ARBA00022679"/>
    </source>
</evidence>
<dbReference type="InterPro" id="IPR016181">
    <property type="entry name" value="Acyl_CoA_acyltransferase"/>
</dbReference>
<dbReference type="KEGG" id="buz:AYM40_23850"/>
<dbReference type="Pfam" id="PF00583">
    <property type="entry name" value="Acetyltransf_1"/>
    <property type="match status" value="1"/>
</dbReference>
<proteinExistence type="predicted"/>
<evidence type="ECO:0000256" key="2">
    <source>
        <dbReference type="ARBA" id="ARBA00023315"/>
    </source>
</evidence>
<keyword evidence="2" id="KW-0012">Acyltransferase</keyword>
<dbReference type="AlphaFoldDB" id="A0A160FRG3"/>
<protein>
    <submittedName>
        <fullName evidence="4">Acetyltransferase</fullName>
    </submittedName>
</protein>
<accession>A0A160FRG3</accession>
<organism evidence="4 5">
    <name type="scientific">Paraburkholderia phytofirmans OLGA172</name>
    <dbReference type="NCBI Taxonomy" id="1417228"/>
    <lineage>
        <taxon>Bacteria</taxon>
        <taxon>Pseudomonadati</taxon>
        <taxon>Pseudomonadota</taxon>
        <taxon>Betaproteobacteria</taxon>
        <taxon>Burkholderiales</taxon>
        <taxon>Burkholderiaceae</taxon>
        <taxon>Paraburkholderia</taxon>
    </lineage>
</organism>
<reference evidence="4 5" key="1">
    <citation type="journal article" date="2016" name="Gene">
        <title>PacBio SMRT assembly of a complex multi-replicon genome reveals chlorocatechol degradative operon in a region of genome plasticity.</title>
        <authorList>
            <person name="Ricker N."/>
            <person name="Shen S.Y."/>
            <person name="Goordial J."/>
            <person name="Jin S."/>
            <person name="Fulthorpe R.R."/>
        </authorList>
    </citation>
    <scope>NUCLEOTIDE SEQUENCE [LARGE SCALE GENOMIC DNA]</scope>
    <source>
        <strain evidence="4 5">OLGA172</strain>
    </source>
</reference>
<dbReference type="PANTHER" id="PTHR43800:SF1">
    <property type="entry name" value="PEPTIDYL-LYSINE N-ACETYLTRANSFERASE YJAB"/>
    <property type="match status" value="1"/>
</dbReference>
<gene>
    <name evidence="4" type="ORF">AYM40_23850</name>
</gene>
<dbReference type="Proteomes" id="UP000076852">
    <property type="component" value="Chromosome 2"/>
</dbReference>
<dbReference type="PROSITE" id="PS51186">
    <property type="entry name" value="GNAT"/>
    <property type="match status" value="1"/>
</dbReference>
<sequence>MQHASNFTFRLAAPHDAHTIRAIEFEAGQRFASVGLTGIADAPPMELELVNRKIDAQQIVVAVDADETCVGFVMFEPQPAHFYVQELDVLTSHAGRRIGAALIEQVAQLARAQQITQLTLSTFREVPWNAPYYRRLGFRDIEETDLDVVLIARRDAHIARGLDESKRVFMRRDLE</sequence>
<dbReference type="OrthoDB" id="572496at2"/>
<evidence type="ECO:0000313" key="5">
    <source>
        <dbReference type="Proteomes" id="UP000076852"/>
    </source>
</evidence>